<dbReference type="EMBL" id="JACGCM010000718">
    <property type="protein sequence ID" value="KAF6167749.1"/>
    <property type="molecule type" value="Genomic_DNA"/>
</dbReference>
<evidence type="ECO:0000313" key="2">
    <source>
        <dbReference type="EMBL" id="KAF6167749.1"/>
    </source>
</evidence>
<feature type="compositionally biased region" description="Basic and acidic residues" evidence="1">
    <location>
        <begin position="67"/>
        <end position="84"/>
    </location>
</feature>
<proteinExistence type="predicted"/>
<name>A0A7J7NKJ5_9MAGN</name>
<organism evidence="2 3">
    <name type="scientific">Kingdonia uniflora</name>
    <dbReference type="NCBI Taxonomy" id="39325"/>
    <lineage>
        <taxon>Eukaryota</taxon>
        <taxon>Viridiplantae</taxon>
        <taxon>Streptophyta</taxon>
        <taxon>Embryophyta</taxon>
        <taxon>Tracheophyta</taxon>
        <taxon>Spermatophyta</taxon>
        <taxon>Magnoliopsida</taxon>
        <taxon>Ranunculales</taxon>
        <taxon>Circaeasteraceae</taxon>
        <taxon>Kingdonia</taxon>
    </lineage>
</organism>
<dbReference type="AlphaFoldDB" id="A0A7J7NKJ5"/>
<dbReference type="Proteomes" id="UP000541444">
    <property type="component" value="Unassembled WGS sequence"/>
</dbReference>
<feature type="region of interest" description="Disordered" evidence="1">
    <location>
        <begin position="46"/>
        <end position="84"/>
    </location>
</feature>
<dbReference type="PANTHER" id="PTHR45125">
    <property type="entry name" value="F21J9.4-RELATED"/>
    <property type="match status" value="1"/>
</dbReference>
<reference evidence="2 3" key="1">
    <citation type="journal article" date="2020" name="IScience">
        <title>Genome Sequencing of the Endangered Kingdonia uniflora (Circaeasteraceae, Ranunculales) Reveals Potential Mechanisms of Evolutionary Specialization.</title>
        <authorList>
            <person name="Sun Y."/>
            <person name="Deng T."/>
            <person name="Zhang A."/>
            <person name="Moore M.J."/>
            <person name="Landis J.B."/>
            <person name="Lin N."/>
            <person name="Zhang H."/>
            <person name="Zhang X."/>
            <person name="Huang J."/>
            <person name="Zhang X."/>
            <person name="Sun H."/>
            <person name="Wang H."/>
        </authorList>
    </citation>
    <scope>NUCLEOTIDE SEQUENCE [LARGE SCALE GENOMIC DNA]</scope>
    <source>
        <strain evidence="2">TB1705</strain>
        <tissue evidence="2">Leaf</tissue>
    </source>
</reference>
<protein>
    <submittedName>
        <fullName evidence="2">Uncharacterized protein</fullName>
    </submittedName>
</protein>
<sequence length="231" mass="25801">MHRWSQIQLMTNKFCGYNAQVVNRDPSGTTDADKLKHHKKWELEVEKKKGKTKVSPNGSNPCIPATHIRDDKATKNNGDSLDRPIGWKKEKEIRKRKGKDTESGSKFVEILQGVLMEVLLLEIKYCRGEGGGTKGGATKTNTTTEQQRLVLIGWAVNISRCCRGRGFEQNEYQKHRDGLTTKCIHYGYYMSWTKPPPGYHAINTDGSLSEVGGFGAIVRSEEGMSVKAVAS</sequence>
<keyword evidence="3" id="KW-1185">Reference proteome</keyword>
<evidence type="ECO:0000256" key="1">
    <source>
        <dbReference type="SAM" id="MobiDB-lite"/>
    </source>
</evidence>
<accession>A0A7J7NKJ5</accession>
<evidence type="ECO:0000313" key="3">
    <source>
        <dbReference type="Proteomes" id="UP000541444"/>
    </source>
</evidence>
<gene>
    <name evidence="2" type="ORF">GIB67_033957</name>
</gene>
<comment type="caution">
    <text evidence="2">The sequence shown here is derived from an EMBL/GenBank/DDBJ whole genome shotgun (WGS) entry which is preliminary data.</text>
</comment>
<dbReference type="PANTHER" id="PTHR45125:SF3">
    <property type="entry name" value="NO-APICAL-MERISTEM-ASSOCIATED CARBOXY-TERMINAL DOMAIN PROTEIN"/>
    <property type="match status" value="1"/>
</dbReference>